<proteinExistence type="predicted"/>
<reference evidence="1" key="1">
    <citation type="submission" date="2020-11" db="EMBL/GenBank/DDBJ databases">
        <authorList>
            <consortium name="DOE Joint Genome Institute"/>
            <person name="Ahrendt S."/>
            <person name="Riley R."/>
            <person name="Andreopoulos W."/>
            <person name="Labutti K."/>
            <person name="Pangilinan J."/>
            <person name="Ruiz-Duenas F.J."/>
            <person name="Barrasa J.M."/>
            <person name="Sanchez-Garcia M."/>
            <person name="Camarero S."/>
            <person name="Miyauchi S."/>
            <person name="Serrano A."/>
            <person name="Linde D."/>
            <person name="Babiker R."/>
            <person name="Drula E."/>
            <person name="Ayuso-Fernandez I."/>
            <person name="Pacheco R."/>
            <person name="Padilla G."/>
            <person name="Ferreira P."/>
            <person name="Barriuso J."/>
            <person name="Kellner H."/>
            <person name="Castanera R."/>
            <person name="Alfaro M."/>
            <person name="Ramirez L."/>
            <person name="Pisabarro A.G."/>
            <person name="Kuo A."/>
            <person name="Tritt A."/>
            <person name="Lipzen A."/>
            <person name="He G."/>
            <person name="Yan M."/>
            <person name="Ng V."/>
            <person name="Cullen D."/>
            <person name="Martin F."/>
            <person name="Rosso M.-N."/>
            <person name="Henrissat B."/>
            <person name="Hibbett D."/>
            <person name="Martinez A.T."/>
            <person name="Grigoriev I.V."/>
        </authorList>
    </citation>
    <scope>NUCLEOTIDE SEQUENCE</scope>
    <source>
        <strain evidence="1">ATCC 90797</strain>
    </source>
</reference>
<organism evidence="1 2">
    <name type="scientific">Pleurotus eryngii</name>
    <name type="common">Boletus of the steppes</name>
    <dbReference type="NCBI Taxonomy" id="5323"/>
    <lineage>
        <taxon>Eukaryota</taxon>
        <taxon>Fungi</taxon>
        <taxon>Dikarya</taxon>
        <taxon>Basidiomycota</taxon>
        <taxon>Agaricomycotina</taxon>
        <taxon>Agaricomycetes</taxon>
        <taxon>Agaricomycetidae</taxon>
        <taxon>Agaricales</taxon>
        <taxon>Pleurotineae</taxon>
        <taxon>Pleurotaceae</taxon>
        <taxon>Pleurotus</taxon>
    </lineage>
</organism>
<accession>A0A9P6A4J9</accession>
<dbReference type="EMBL" id="MU154529">
    <property type="protein sequence ID" value="KAF9500000.1"/>
    <property type="molecule type" value="Genomic_DNA"/>
</dbReference>
<dbReference type="OrthoDB" id="3003360at2759"/>
<protein>
    <submittedName>
        <fullName evidence="1">Uncharacterized protein</fullName>
    </submittedName>
</protein>
<evidence type="ECO:0000313" key="2">
    <source>
        <dbReference type="Proteomes" id="UP000807025"/>
    </source>
</evidence>
<sequence length="334" mass="37200">MGHRYSAQPASSPPLILDVGPCIGALALVGTSNYTWALHLYKPTSQTTTHRTQPLSQFPLSYHSVTPTVTMGDSETLDLIRRLYEKCREHQQKISSTPFKASPREYINQLSPPPGVMHCGLKTVAIFEDEYFISNQFSNLVLQILTWKVDIYTYVTGAMPDDPNFESNGGSVMIVMVHSGVLLFNSLSMGGGSLYRVNAPVSVEPKRQLPPTNSGIGNGDYWNYTISYQELMHLFNNGGNSTIDFNALYKEDFSRRQKQSGLVTSIGVEFGITFTEHEPNNLTQQNLAGVSIFRATNLSAFPLTFSFDAYAFVDFMSLKFDCLKTKQVTVELNL</sequence>
<name>A0A9P6A4J9_PLEER</name>
<dbReference type="AlphaFoldDB" id="A0A9P6A4J9"/>
<evidence type="ECO:0000313" key="1">
    <source>
        <dbReference type="EMBL" id="KAF9500000.1"/>
    </source>
</evidence>
<gene>
    <name evidence="1" type="ORF">BDN71DRAFT_1256230</name>
</gene>
<dbReference type="Proteomes" id="UP000807025">
    <property type="component" value="Unassembled WGS sequence"/>
</dbReference>
<comment type="caution">
    <text evidence="1">The sequence shown here is derived from an EMBL/GenBank/DDBJ whole genome shotgun (WGS) entry which is preliminary data.</text>
</comment>
<keyword evidence="2" id="KW-1185">Reference proteome</keyword>